<feature type="binding site" evidence="3">
    <location>
        <position position="144"/>
    </location>
    <ligand>
        <name>Zn(2+)</name>
        <dbReference type="ChEBI" id="CHEBI:29105"/>
        <note>catalytic</note>
    </ligand>
</feature>
<keyword evidence="7" id="KW-1185">Reference proteome</keyword>
<keyword evidence="1" id="KW-0245">EGF-like domain</keyword>
<dbReference type="Pfam" id="PF01400">
    <property type="entry name" value="Astacin"/>
    <property type="match status" value="1"/>
</dbReference>
<dbReference type="SUPFAM" id="SSF49854">
    <property type="entry name" value="Spermadhesin, CUB domain"/>
    <property type="match status" value="1"/>
</dbReference>
<feature type="domain" description="Peptidase M12A" evidence="5">
    <location>
        <begin position="46"/>
        <end position="245"/>
    </location>
</feature>
<evidence type="ECO:0000313" key="6">
    <source>
        <dbReference type="EMBL" id="CEF59843.1"/>
    </source>
</evidence>
<dbReference type="EMBL" id="LN609396">
    <property type="protein sequence ID" value="CEF59843.1"/>
    <property type="molecule type" value="Genomic_DNA"/>
</dbReference>
<dbReference type="SMART" id="SM00235">
    <property type="entry name" value="ZnMc"/>
    <property type="match status" value="1"/>
</dbReference>
<name>A0A090KQN0_STRRB</name>
<keyword evidence="2" id="KW-1015">Disulfide bond</keyword>
<evidence type="ECO:0000256" key="1">
    <source>
        <dbReference type="ARBA" id="ARBA00022536"/>
    </source>
</evidence>
<evidence type="ECO:0000256" key="3">
    <source>
        <dbReference type="PROSITE-ProRule" id="PRU01211"/>
    </source>
</evidence>
<dbReference type="PROSITE" id="PS51864">
    <property type="entry name" value="ASTACIN"/>
    <property type="match status" value="1"/>
</dbReference>
<feature type="binding site" evidence="3">
    <location>
        <position position="150"/>
    </location>
    <ligand>
        <name>Zn(2+)</name>
        <dbReference type="ChEBI" id="CHEBI:29105"/>
        <note>catalytic</note>
    </ligand>
</feature>
<comment type="caution">
    <text evidence="3">Lacks conserved residue(s) required for the propagation of feature annotation.</text>
</comment>
<feature type="active site" evidence="3">
    <location>
        <position position="141"/>
    </location>
</feature>
<dbReference type="PRINTS" id="PR00480">
    <property type="entry name" value="ASTACIN"/>
</dbReference>
<feature type="signal peptide" evidence="4">
    <location>
        <begin position="1"/>
        <end position="19"/>
    </location>
</feature>
<keyword evidence="3 4" id="KW-0378">Hydrolase</keyword>
<dbReference type="EC" id="3.4.24.-" evidence="4"/>
<dbReference type="SUPFAM" id="SSF55486">
    <property type="entry name" value="Metalloproteases ('zincins'), catalytic domain"/>
    <property type="match status" value="1"/>
</dbReference>
<dbReference type="GO" id="GO:0006508">
    <property type="term" value="P:proteolysis"/>
    <property type="evidence" value="ECO:0007669"/>
    <property type="project" value="UniProtKB-KW"/>
</dbReference>
<evidence type="ECO:0000259" key="5">
    <source>
        <dbReference type="PROSITE" id="PS51864"/>
    </source>
</evidence>
<dbReference type="AlphaFoldDB" id="A0A090KQN0"/>
<reference evidence="7" key="2">
    <citation type="submission" date="2014-09" db="EMBL/GenBank/DDBJ databases">
        <authorList>
            <person name="Martin A.A."/>
        </authorList>
    </citation>
    <scope>NUCLEOTIDE SEQUENCE</scope>
    <source>
        <strain evidence="7">ED321</strain>
    </source>
</reference>
<dbReference type="WBParaSite" id="SRAE_X000158700.1">
    <property type="protein sequence ID" value="SRAE_X000158700.1"/>
    <property type="gene ID" value="WBGene00267160"/>
</dbReference>
<evidence type="ECO:0000313" key="9">
    <source>
        <dbReference type="WormBase" id="SRAE_X000158700"/>
    </source>
</evidence>
<protein>
    <recommendedName>
        <fullName evidence="4">Metalloendopeptidase</fullName>
        <ecNumber evidence="4">3.4.24.-</ecNumber>
    </recommendedName>
</protein>
<keyword evidence="4" id="KW-0732">Signal</keyword>
<keyword evidence="3 4" id="KW-0482">Metalloprotease</keyword>
<dbReference type="Proteomes" id="UP000035682">
    <property type="component" value="Unplaced"/>
</dbReference>
<feature type="chain" id="PRO_5015017681" description="Metalloendopeptidase" evidence="4">
    <location>
        <begin position="20"/>
        <end position="407"/>
    </location>
</feature>
<dbReference type="InterPro" id="IPR001506">
    <property type="entry name" value="Peptidase_M12A"/>
</dbReference>
<dbReference type="GeneID" id="36384654"/>
<dbReference type="OrthoDB" id="5786116at2759"/>
<keyword evidence="3 4" id="KW-0645">Protease</keyword>
<feature type="binding site" evidence="3">
    <location>
        <position position="140"/>
    </location>
    <ligand>
        <name>Zn(2+)</name>
        <dbReference type="ChEBI" id="CHEBI:29105"/>
        <note>catalytic</note>
    </ligand>
</feature>
<evidence type="ECO:0000256" key="2">
    <source>
        <dbReference type="ARBA" id="ARBA00023157"/>
    </source>
</evidence>
<reference evidence="6" key="1">
    <citation type="submission" date="2014-09" db="EMBL/GenBank/DDBJ databases">
        <authorList>
            <person name="Aslett A.Martin."/>
        </authorList>
    </citation>
    <scope>NUCLEOTIDE SEQUENCE</scope>
    <source>
        <strain evidence="6">ED321 Heterogonic</strain>
    </source>
</reference>
<dbReference type="InterPro" id="IPR024079">
    <property type="entry name" value="MetalloPept_cat_dom_sf"/>
</dbReference>
<dbReference type="WormBase" id="SRAE_X000158700">
    <property type="protein sequence ID" value="SRP11319"/>
    <property type="gene ID" value="WBGene00267160"/>
</dbReference>
<dbReference type="CTD" id="36384654"/>
<dbReference type="PANTHER" id="PTHR10127:SF802">
    <property type="entry name" value="ZINC METALLOPROTEINASE NAS-10"/>
    <property type="match status" value="1"/>
</dbReference>
<dbReference type="InterPro" id="IPR035914">
    <property type="entry name" value="Sperma_CUB_dom_sf"/>
</dbReference>
<keyword evidence="3 4" id="KW-0862">Zinc</keyword>
<keyword evidence="3 4" id="KW-0479">Metal-binding</keyword>
<evidence type="ECO:0000256" key="4">
    <source>
        <dbReference type="RuleBase" id="RU361183"/>
    </source>
</evidence>
<evidence type="ECO:0000313" key="8">
    <source>
        <dbReference type="WBParaSite" id="SRAE_X000158700.1"/>
    </source>
</evidence>
<sequence>MKFLKHIWFLFLFIYISEAISVTHNLRLDKNFKTESYVNVKKIIKRDILLNPLKLWKVDGIQYYVEPPVNETNVKKAIEHIENNTCIKFIKMNDVFSNKQGLIFINHTGCSSSIGLVNSNKPQNITLSKNCYKTVGYILHEIGHALGLIHEQSRRDRDYYVEINRDNILIPNRKNFDKFVLNRYKNFSTQYDYNALMHYAQNSFAINTKIPVIKSKLHEEHDRAMGNRKKMTFNEIKQLNLCHCNKCNWVTNNGLRRKNNKAAKCINGGYPDYNNCTKCICPTGYTGTLCNEIEKGDTSCPDNTYEANSEEKYIIMLGKKKCYFFLKANRGKKIKLQFISIAQKKRNTCDEETSNEIKYFLDKGSTGLLLCNNHWLLNLTSQSNSVLITYRGQTEDDAFAFSFSETN</sequence>
<dbReference type="GO" id="GO:0008270">
    <property type="term" value="F:zinc ion binding"/>
    <property type="evidence" value="ECO:0007669"/>
    <property type="project" value="UniProtKB-UniRule"/>
</dbReference>
<evidence type="ECO:0000313" key="7">
    <source>
        <dbReference type="Proteomes" id="UP000035682"/>
    </source>
</evidence>
<reference evidence="8" key="3">
    <citation type="submission" date="2020-12" db="UniProtKB">
        <authorList>
            <consortium name="WormBaseParasite"/>
        </authorList>
    </citation>
    <scope>IDENTIFICATION</scope>
</reference>
<dbReference type="InterPro" id="IPR006026">
    <property type="entry name" value="Peptidase_Metallo"/>
</dbReference>
<dbReference type="RefSeq" id="XP_024499054.1">
    <property type="nucleotide sequence ID" value="XM_024650651.1"/>
</dbReference>
<dbReference type="Gene3D" id="3.40.390.10">
    <property type="entry name" value="Collagenase (Catalytic Domain)"/>
    <property type="match status" value="1"/>
</dbReference>
<gene>
    <name evidence="6 8 9" type="ORF">SRAE_X000158700</name>
</gene>
<accession>A0A090KQN0</accession>
<comment type="cofactor">
    <cofactor evidence="3 4">
        <name>Zn(2+)</name>
        <dbReference type="ChEBI" id="CHEBI:29105"/>
    </cofactor>
    <text evidence="3 4">Binds 1 zinc ion per subunit.</text>
</comment>
<organism evidence="6">
    <name type="scientific">Strongyloides ratti</name>
    <name type="common">Parasitic roundworm</name>
    <dbReference type="NCBI Taxonomy" id="34506"/>
    <lineage>
        <taxon>Eukaryota</taxon>
        <taxon>Metazoa</taxon>
        <taxon>Ecdysozoa</taxon>
        <taxon>Nematoda</taxon>
        <taxon>Chromadorea</taxon>
        <taxon>Rhabditida</taxon>
        <taxon>Tylenchina</taxon>
        <taxon>Panagrolaimomorpha</taxon>
        <taxon>Strongyloidoidea</taxon>
        <taxon>Strongyloididae</taxon>
        <taxon>Strongyloides</taxon>
    </lineage>
</organism>
<proteinExistence type="predicted"/>
<dbReference type="GO" id="GO:0004222">
    <property type="term" value="F:metalloendopeptidase activity"/>
    <property type="evidence" value="ECO:0007669"/>
    <property type="project" value="UniProtKB-UniRule"/>
</dbReference>
<dbReference type="PANTHER" id="PTHR10127">
    <property type="entry name" value="DISCOIDIN, CUB, EGF, LAMININ , AND ZINC METALLOPROTEASE DOMAIN CONTAINING"/>
    <property type="match status" value="1"/>
</dbReference>